<dbReference type="PIRSF" id="PIRSF029285">
    <property type="entry name" value="Aminopept"/>
    <property type="match status" value="1"/>
</dbReference>
<dbReference type="GO" id="GO:0004177">
    <property type="term" value="F:aminopeptidase activity"/>
    <property type="evidence" value="ECO:0007669"/>
    <property type="project" value="UniProtKB-KW"/>
</dbReference>
<comment type="caution">
    <text evidence="2">The sequence shown here is derived from an EMBL/GenBank/DDBJ whole genome shotgun (WGS) entry which is preliminary data.</text>
</comment>
<evidence type="ECO:0000313" key="3">
    <source>
        <dbReference type="Proteomes" id="UP001501565"/>
    </source>
</evidence>
<dbReference type="RefSeq" id="WP_344795503.1">
    <property type="nucleotide sequence ID" value="NZ_BAABBN010000004.1"/>
</dbReference>
<keyword evidence="2" id="KW-0378">Hydrolase</keyword>
<evidence type="ECO:0000313" key="2">
    <source>
        <dbReference type="EMBL" id="GAA3914939.1"/>
    </source>
</evidence>
<dbReference type="InterPro" id="IPR014553">
    <property type="entry name" value="Aminopept"/>
</dbReference>
<name>A0ABP7M5U0_9GAMM</name>
<dbReference type="Pfam" id="PF10023">
    <property type="entry name" value="Aminopep"/>
    <property type="match status" value="1"/>
</dbReference>
<keyword evidence="3" id="KW-1185">Reference proteome</keyword>
<dbReference type="EMBL" id="BAABBN010000004">
    <property type="protein sequence ID" value="GAA3914939.1"/>
    <property type="molecule type" value="Genomic_DNA"/>
</dbReference>
<gene>
    <name evidence="2" type="ORF">GCM10022277_06810</name>
</gene>
<protein>
    <submittedName>
        <fullName evidence="2">Aminopeptidase</fullName>
    </submittedName>
</protein>
<organism evidence="2 3">
    <name type="scientific">Litoribacillus peritrichatus</name>
    <dbReference type="NCBI Taxonomy" id="718191"/>
    <lineage>
        <taxon>Bacteria</taxon>
        <taxon>Pseudomonadati</taxon>
        <taxon>Pseudomonadota</taxon>
        <taxon>Gammaproteobacteria</taxon>
        <taxon>Oceanospirillales</taxon>
        <taxon>Oceanospirillaceae</taxon>
        <taxon>Litoribacillus</taxon>
    </lineage>
</organism>
<dbReference type="Proteomes" id="UP001501565">
    <property type="component" value="Unassembled WGS sequence"/>
</dbReference>
<proteinExistence type="predicted"/>
<evidence type="ECO:0000256" key="1">
    <source>
        <dbReference type="SAM" id="MobiDB-lite"/>
    </source>
</evidence>
<feature type="region of interest" description="Disordered" evidence="1">
    <location>
        <begin position="372"/>
        <end position="394"/>
    </location>
</feature>
<sequence length="394" mass="45254">MNQTKCLKSFTFLTPLAFRVITHSLALLLVGLLQGCEQIGYYSQAISGHLSIMANQEYIEALINDPNTNEKTKKRMKEVISALDFAEQNLGMPQAQTNYRKFVQLEGKYPIWSVVATPDDSLAPRQWCYPFVGCASYRGYYAQQDAKDYAQQIFEEGNMDVHVGGADAYSTLGWFNDPVLSTFFRRDEVGLHALLFHELAHQVLYLKGDSTFNESFASAVEESAVELWLKGQTDKIKIYEQRRKRSSDFIRLLKSTQSELETLYNSDLSRSEKLKAKATIIQTLKENYQQLKENQWSGYAGYDGWFNKPINNARLALVNTYSQWVPAFKNWIEICEYDYPAFYQAATELSEQPKERRQQVLENYAKKYASHPLNQADSYTKDAESLPCKYSPNS</sequence>
<reference evidence="3" key="1">
    <citation type="journal article" date="2019" name="Int. J. Syst. Evol. Microbiol.">
        <title>The Global Catalogue of Microorganisms (GCM) 10K type strain sequencing project: providing services to taxonomists for standard genome sequencing and annotation.</title>
        <authorList>
            <consortium name="The Broad Institute Genomics Platform"/>
            <consortium name="The Broad Institute Genome Sequencing Center for Infectious Disease"/>
            <person name="Wu L."/>
            <person name="Ma J."/>
        </authorList>
    </citation>
    <scope>NUCLEOTIDE SEQUENCE [LARGE SCALE GENOMIC DNA]</scope>
    <source>
        <strain evidence="3">JCM 17551</strain>
    </source>
</reference>
<keyword evidence="2" id="KW-0645">Protease</keyword>
<accession>A0ABP7M5U0</accession>
<keyword evidence="2" id="KW-0031">Aminopeptidase</keyword>